<dbReference type="Proteomes" id="UP000234935">
    <property type="component" value="Unassembled WGS sequence"/>
</dbReference>
<keyword evidence="5 7" id="KW-0472">Membrane</keyword>
<comment type="caution">
    <text evidence="8">The sequence shown here is derived from an EMBL/GenBank/DDBJ whole genome shotgun (WGS) entry which is preliminary data.</text>
</comment>
<dbReference type="EMBL" id="NMYC01000001">
    <property type="protein sequence ID" value="PLS28125.1"/>
    <property type="molecule type" value="Genomic_DNA"/>
</dbReference>
<gene>
    <name evidence="8" type="ORF">CGZ88_0287</name>
</gene>
<dbReference type="AlphaFoldDB" id="A0A2N5J1P2"/>
<dbReference type="OrthoDB" id="2375762at2"/>
<feature type="transmembrane region" description="Helical" evidence="7">
    <location>
        <begin position="97"/>
        <end position="114"/>
    </location>
</feature>
<dbReference type="SUPFAM" id="SSF81345">
    <property type="entry name" value="ABC transporter involved in vitamin B12 uptake, BtuC"/>
    <property type="match status" value="1"/>
</dbReference>
<evidence type="ECO:0000313" key="8">
    <source>
        <dbReference type="EMBL" id="PLS28125.1"/>
    </source>
</evidence>
<feature type="transmembrane region" description="Helical" evidence="7">
    <location>
        <begin position="62"/>
        <end position="85"/>
    </location>
</feature>
<feature type="transmembrane region" description="Helical" evidence="7">
    <location>
        <begin position="20"/>
        <end position="41"/>
    </location>
</feature>
<feature type="transmembrane region" description="Helical" evidence="7">
    <location>
        <begin position="254"/>
        <end position="273"/>
    </location>
</feature>
<evidence type="ECO:0000256" key="3">
    <source>
        <dbReference type="ARBA" id="ARBA00022692"/>
    </source>
</evidence>
<evidence type="ECO:0000256" key="1">
    <source>
        <dbReference type="ARBA" id="ARBA00004141"/>
    </source>
</evidence>
<name>A0A2N5J1P2_9BIFI</name>
<comment type="subcellular location">
    <subcellularLocation>
        <location evidence="6">Cell membrane</location>
        <topology evidence="6">Multi-pass membrane protein</topology>
    </subcellularLocation>
    <subcellularLocation>
        <location evidence="1">Membrane</location>
        <topology evidence="1">Multi-pass membrane protein</topology>
    </subcellularLocation>
</comment>
<dbReference type="InterPro" id="IPR037294">
    <property type="entry name" value="ABC_BtuC-like"/>
</dbReference>
<evidence type="ECO:0000256" key="6">
    <source>
        <dbReference type="RuleBase" id="RU003943"/>
    </source>
</evidence>
<feature type="transmembrane region" description="Helical" evidence="7">
    <location>
        <begin position="178"/>
        <end position="211"/>
    </location>
</feature>
<accession>A0A2N5J1P2</accession>
<sequence>MTTFTFDPAWMTTLTAPFMVNAFLAGLCIALAAGVVGYFTIARHSTFAAHAIAHIGLPGATGAVLLGLPVAVGLGGFALAGALVIAALGKRASEREIATGTVLAFATGLGLFFARMSSSASQQLQSILFGSILTITSDQIVGFAIFDAVLLVAMAIVYRPLLFSSLDEQVAQAKGVPIVAMNALFMAILAGVITIAVPAVGTLLIFALVVTPAATATTVTTTPLRAIVVSTLLCLVSIWGGLVLAAMFPAPPSFVIVTLSTLFWGVAKGVEALRRHG</sequence>
<keyword evidence="6" id="KW-0813">Transport</keyword>
<evidence type="ECO:0000313" key="9">
    <source>
        <dbReference type="Proteomes" id="UP000234935"/>
    </source>
</evidence>
<reference evidence="8 9" key="1">
    <citation type="submission" date="2017-07" db="EMBL/GenBank/DDBJ databases">
        <title>Bifidobacterium novel species.</title>
        <authorList>
            <person name="Lugli G.A."/>
            <person name="Milani C."/>
            <person name="Duranti S."/>
            <person name="Mangifesta M."/>
        </authorList>
    </citation>
    <scope>NUCLEOTIDE SEQUENCE [LARGE SCALE GENOMIC DNA]</scope>
    <source>
        <strain evidence="9">Goo31D</strain>
    </source>
</reference>
<dbReference type="RefSeq" id="WP_101670916.1">
    <property type="nucleotide sequence ID" value="NZ_NMYC01000001.1"/>
</dbReference>
<evidence type="ECO:0000256" key="5">
    <source>
        <dbReference type="ARBA" id="ARBA00023136"/>
    </source>
</evidence>
<evidence type="ECO:0000256" key="7">
    <source>
        <dbReference type="SAM" id="Phobius"/>
    </source>
</evidence>
<dbReference type="PANTHER" id="PTHR30477">
    <property type="entry name" value="ABC-TRANSPORTER METAL-BINDING PROTEIN"/>
    <property type="match status" value="1"/>
</dbReference>
<dbReference type="Pfam" id="PF00950">
    <property type="entry name" value="ABC-3"/>
    <property type="match status" value="1"/>
</dbReference>
<protein>
    <submittedName>
        <fullName evidence="8">Zinc ABC transporter permease</fullName>
    </submittedName>
</protein>
<dbReference type="Gene3D" id="1.10.3470.10">
    <property type="entry name" value="ABC transporter involved in vitamin B12 uptake, BtuC"/>
    <property type="match status" value="1"/>
</dbReference>
<evidence type="ECO:0000256" key="2">
    <source>
        <dbReference type="ARBA" id="ARBA00008034"/>
    </source>
</evidence>
<dbReference type="InterPro" id="IPR001626">
    <property type="entry name" value="ABC_TroCD"/>
</dbReference>
<feature type="transmembrane region" description="Helical" evidence="7">
    <location>
        <begin position="223"/>
        <end position="248"/>
    </location>
</feature>
<organism evidence="8 9">
    <name type="scientific">Bifidobacterium anseris</name>
    <dbReference type="NCBI Taxonomy" id="2020963"/>
    <lineage>
        <taxon>Bacteria</taxon>
        <taxon>Bacillati</taxon>
        <taxon>Actinomycetota</taxon>
        <taxon>Actinomycetes</taxon>
        <taxon>Bifidobacteriales</taxon>
        <taxon>Bifidobacteriaceae</taxon>
        <taxon>Bifidobacterium</taxon>
    </lineage>
</organism>
<keyword evidence="9" id="KW-1185">Reference proteome</keyword>
<keyword evidence="3 6" id="KW-0812">Transmembrane</keyword>
<dbReference type="GO" id="GO:0043190">
    <property type="term" value="C:ATP-binding cassette (ABC) transporter complex"/>
    <property type="evidence" value="ECO:0007669"/>
    <property type="project" value="InterPro"/>
</dbReference>
<keyword evidence="4 7" id="KW-1133">Transmembrane helix</keyword>
<dbReference type="GO" id="GO:0055085">
    <property type="term" value="P:transmembrane transport"/>
    <property type="evidence" value="ECO:0007669"/>
    <property type="project" value="InterPro"/>
</dbReference>
<dbReference type="PANTHER" id="PTHR30477:SF21">
    <property type="entry name" value="ABC-3 PROTEIN"/>
    <property type="match status" value="1"/>
</dbReference>
<feature type="transmembrane region" description="Helical" evidence="7">
    <location>
        <begin position="126"/>
        <end position="158"/>
    </location>
</feature>
<proteinExistence type="inferred from homology"/>
<evidence type="ECO:0000256" key="4">
    <source>
        <dbReference type="ARBA" id="ARBA00022989"/>
    </source>
</evidence>
<comment type="similarity">
    <text evidence="2 6">Belongs to the ABC-3 integral membrane protein family.</text>
</comment>